<name>A0A1N7RLZ0_9BURK</name>
<feature type="compositionally biased region" description="Basic and acidic residues" evidence="1">
    <location>
        <begin position="1"/>
        <end position="18"/>
    </location>
</feature>
<evidence type="ECO:0000313" key="3">
    <source>
        <dbReference type="Proteomes" id="UP000195569"/>
    </source>
</evidence>
<keyword evidence="3" id="KW-1185">Reference proteome</keyword>
<comment type="caution">
    <text evidence="2">The sequence shown here is derived from an EMBL/GenBank/DDBJ whole genome shotgun (WGS) entry which is preliminary data.</text>
</comment>
<evidence type="ECO:0000256" key="1">
    <source>
        <dbReference type="SAM" id="MobiDB-lite"/>
    </source>
</evidence>
<gene>
    <name evidence="2" type="ORF">BN2476_80069</name>
</gene>
<sequence length="66" mass="7144">MRLTDLRACDDAKEHGADESAGGSDAASIACAARRFIWYGERLEEAGFPICKKDGASRAACNHRML</sequence>
<proteinExistence type="predicted"/>
<dbReference type="Proteomes" id="UP000195569">
    <property type="component" value="Unassembled WGS sequence"/>
</dbReference>
<feature type="region of interest" description="Disordered" evidence="1">
    <location>
        <begin position="1"/>
        <end position="26"/>
    </location>
</feature>
<protein>
    <submittedName>
        <fullName evidence="2">Uncharacterized protein</fullName>
    </submittedName>
</protein>
<reference evidence="2" key="1">
    <citation type="submission" date="2016-12" db="EMBL/GenBank/DDBJ databases">
        <authorList>
            <person name="Moulin L."/>
        </authorList>
    </citation>
    <scope>NUCLEOTIDE SEQUENCE [LARGE SCALE GENOMIC DNA]</scope>
    <source>
        <strain evidence="2">STM 7183</strain>
    </source>
</reference>
<organism evidence="2 3">
    <name type="scientific">Paraburkholderia piptadeniae</name>
    <dbReference type="NCBI Taxonomy" id="1701573"/>
    <lineage>
        <taxon>Bacteria</taxon>
        <taxon>Pseudomonadati</taxon>
        <taxon>Pseudomonadota</taxon>
        <taxon>Betaproteobacteria</taxon>
        <taxon>Burkholderiales</taxon>
        <taxon>Burkholderiaceae</taxon>
        <taxon>Paraburkholderia</taxon>
    </lineage>
</organism>
<dbReference type="AlphaFoldDB" id="A0A1N7RLZ0"/>
<accession>A0A1N7RLZ0</accession>
<dbReference type="EMBL" id="CYGY02000008">
    <property type="protein sequence ID" value="SIT36116.1"/>
    <property type="molecule type" value="Genomic_DNA"/>
</dbReference>
<evidence type="ECO:0000313" key="2">
    <source>
        <dbReference type="EMBL" id="SIT36116.1"/>
    </source>
</evidence>